<comment type="caution">
    <text evidence="1">The sequence shown here is derived from an EMBL/GenBank/DDBJ whole genome shotgun (WGS) entry which is preliminary data.</text>
</comment>
<keyword evidence="2" id="KW-1185">Reference proteome</keyword>
<accession>A0A504Z0X1</accession>
<proteinExistence type="predicted"/>
<dbReference type="OrthoDB" id="10259713at2759"/>
<dbReference type="AlphaFoldDB" id="A0A504Z0X1"/>
<evidence type="ECO:0008006" key="3">
    <source>
        <dbReference type="Google" id="ProtNLM"/>
    </source>
</evidence>
<dbReference type="Proteomes" id="UP000316759">
    <property type="component" value="Unassembled WGS sequence"/>
</dbReference>
<protein>
    <recommendedName>
        <fullName evidence="3">DUF4201 domain-containing protein</fullName>
    </recommendedName>
</protein>
<dbReference type="EMBL" id="SUNJ01001783">
    <property type="protein sequence ID" value="TPP66469.1"/>
    <property type="molecule type" value="Genomic_DNA"/>
</dbReference>
<sequence>MPSIRRFNDTSPSFSSSALKKYHIEKMENDLNDILERTARLQLENAVFESFIDSMDLSNLSPRMSLLQYDDDDEEMNAPEYSAYQRTLYLTAVNTERYRKLDAIKKCIVAHQEFWKCHNHAKQSKIQLSNIVAHHEIRLQEYEVELRDIAKSAALLRRFVETTGYNQRIKCIAAEKFEKFLKDSLKQKNSLCEELKVKNMALLDRLQKMKADSKVKPSEMDEISRPDYERLVVLNKQASECLDSKMRALTKLKQKLFEETYKLSKKRVRSALNFLIFSGLFQTEMEIQMRRIRKIQKKNRLTMAHVQVTAASVNRMIESIQEEHILRQHLSHIQRRFVIPTLYDVHNVSVQNKQLTYELNKAKRQLQIAKANYLHHHTSWRHKLRQSRPESPDCS</sequence>
<name>A0A504Z0X1_FASGI</name>
<reference evidence="1 2" key="1">
    <citation type="submission" date="2019-04" db="EMBL/GenBank/DDBJ databases">
        <title>Annotation for the trematode Fasciola gigantica.</title>
        <authorList>
            <person name="Choi Y.-J."/>
        </authorList>
    </citation>
    <scope>NUCLEOTIDE SEQUENCE [LARGE SCALE GENOMIC DNA]</scope>
    <source>
        <strain evidence="1">Uganda_cow_1</strain>
    </source>
</reference>
<organism evidence="1 2">
    <name type="scientific">Fasciola gigantica</name>
    <name type="common">Giant liver fluke</name>
    <dbReference type="NCBI Taxonomy" id="46835"/>
    <lineage>
        <taxon>Eukaryota</taxon>
        <taxon>Metazoa</taxon>
        <taxon>Spiralia</taxon>
        <taxon>Lophotrochozoa</taxon>
        <taxon>Platyhelminthes</taxon>
        <taxon>Trematoda</taxon>
        <taxon>Digenea</taxon>
        <taxon>Plagiorchiida</taxon>
        <taxon>Echinostomata</taxon>
        <taxon>Echinostomatoidea</taxon>
        <taxon>Fasciolidae</taxon>
        <taxon>Fasciola</taxon>
    </lineage>
</organism>
<evidence type="ECO:0000313" key="1">
    <source>
        <dbReference type="EMBL" id="TPP66469.1"/>
    </source>
</evidence>
<gene>
    <name evidence="1" type="ORF">FGIG_03197</name>
</gene>
<evidence type="ECO:0000313" key="2">
    <source>
        <dbReference type="Proteomes" id="UP000316759"/>
    </source>
</evidence>